<feature type="region of interest" description="Disordered" evidence="1">
    <location>
        <begin position="1136"/>
        <end position="1203"/>
    </location>
</feature>
<feature type="compositionally biased region" description="Acidic residues" evidence="1">
    <location>
        <begin position="1151"/>
        <end position="1165"/>
    </location>
</feature>
<evidence type="ECO:0000259" key="2">
    <source>
        <dbReference type="SMART" id="SM00394"/>
    </source>
</evidence>
<organism evidence="3 4">
    <name type="scientific">Bombus vosnesenskii</name>
    <dbReference type="NCBI Taxonomy" id="207650"/>
    <lineage>
        <taxon>Eukaryota</taxon>
        <taxon>Metazoa</taxon>
        <taxon>Ecdysozoa</taxon>
        <taxon>Arthropoda</taxon>
        <taxon>Hexapoda</taxon>
        <taxon>Insecta</taxon>
        <taxon>Pterygota</taxon>
        <taxon>Neoptera</taxon>
        <taxon>Endopterygota</taxon>
        <taxon>Hymenoptera</taxon>
        <taxon>Apocrita</taxon>
        <taxon>Aculeata</taxon>
        <taxon>Apoidea</taxon>
        <taxon>Anthophila</taxon>
        <taxon>Apidae</taxon>
        <taxon>Bombus</taxon>
        <taxon>Pyrobombus</taxon>
    </lineage>
</organism>
<feature type="compositionally biased region" description="Polar residues" evidence="1">
    <location>
        <begin position="956"/>
        <end position="978"/>
    </location>
</feature>
<keyword evidence="3" id="KW-1185">Reference proteome</keyword>
<feature type="compositionally biased region" description="Basic and acidic residues" evidence="1">
    <location>
        <begin position="300"/>
        <end position="317"/>
    </location>
</feature>
<dbReference type="Proteomes" id="UP000504631">
    <property type="component" value="Unplaced"/>
</dbReference>
<feature type="region of interest" description="Disordered" evidence="1">
    <location>
        <begin position="548"/>
        <end position="574"/>
    </location>
</feature>
<dbReference type="GeneID" id="117232613"/>
<feature type="domain" description="RIIa" evidence="2">
    <location>
        <begin position="14"/>
        <end position="51"/>
    </location>
</feature>
<gene>
    <name evidence="4" type="primary">LOC117232613</name>
</gene>
<sequence>MSEIDYIIAPRIPRGLAPAVEGLAREILRQRPRNIYAFAAQHFAELVELRDKERTDEIVPRILKHRLVNVRDAENRNDYFRRCKHSNLIEEAMVIREVKELTTSRNATKKAVASKRKGEATNKSGWSINRTVKGLKKHENTIGREGWNRESNGKETEKSILGYLDRRSPRFSSQVTCHQFVRSSSAGNIFAKRIKRREVKENHEQFYTFVLDDKSYKNEKKVTRQKSADQIERDGAYFKDTCTSEHIDIDVVPTEARICRNLKDQWKTMIEDERKEQEKLQEKFGNTKGGDAKLNSRLGKKSERESKDNEVESRSDSSESNIIFEHAMKKLTNDGTISVVLPSVVTRQHPVKCTRNNVYECDGKDSTGNLTLPPISSDGSKSTKRGSNVIGLPSLLNEVDVPSNEQTICCQDYEDPTNSNWNPKDLESETELKPAGTNEGATFDYDSKTIEKERKDEDLKGGNVNVDTVPWKYPRGSKSEGNGILVMTGNTVEEGIDRQQILGEVEIIRQCLNSPREADIEETFKDSLNVTPDSIDLPRCQRADSLEHLENGKEGEEDQDQDEEKKEEEERYRPNELERKLIEIEAVERSIENTLVCSQTIPKDIDDEFVASERSNEFSILKNFEPEKPDCVYERQLSSVGDEWTKKNPDESQSPTSNEDDRDRDANIEIDSMEDEMPIGKSLDRNLDSDNSEIVLNGSNNSDDRDTRDHSTKEGGIDLSCYVLTEGSPSEIPETVTTVIIPDNIVDNDNDNDVCKIELEGGTNDEICVPFNEPIPSWNIERKQIKHGIGEEYCQDKNPFGEYIHPESAVDYTTNIDAHTLRGIKNAANRTSVYQEDLGNIKEEEENDRGKFSNVDVQRSIDDRISVSSKMSAESMENKNSTEECEAKFASSSQEEDQERNSMDDKDDARSRDLSKETARKRREEESETFDDRSSDFSLSFEQVGAGPKVPELNLDSLQDITISSTIEKGDSKNLNNQSEEENDNVTSCEGENVSLSSYDTLASEEKVDTGEALSSENDRLKVFIEPAGQQTKIESETERYTKEEFEGNECINNTSCSLVRNKDEKQSLRVEEEIARELIQNFIIDNTEVAEKDAETIPFEVDDLMASSSSKHQTNDTNQTDDFIIKFHPSIEELTPEAIIEKSSRREKVDDDDNQAGDENEEDESRSGGSGETAREDDGGKEDQVETASLENQGNRGKPIANLWHTGEFHDSLPLPFVEISKSPSAMNVYDLKSVNREKTDDRFTSPTDMYAEDRGCKGIGRNIPFFGYKLSPTTAPRGIDIFENLSLFINESNWSKLSLNASSPIIIHSKRVLEQVRTTDKDKSDPLVETSSNSDADDLREPLALDNTPRPIVIEEISDIDEREEQTLSLYEADTKLAKEISPFSSEQYNDSNNVEDKNKGTHGTSSSTRETTNGLIESDNLLLDAYTDSTNHRDIDQIVGNAEEERTNKK</sequence>
<feature type="compositionally biased region" description="Basic and acidic residues" evidence="1">
    <location>
        <begin position="1174"/>
        <end position="1185"/>
    </location>
</feature>
<feature type="region of interest" description="Disordered" evidence="1">
    <location>
        <begin position="1318"/>
        <end position="1349"/>
    </location>
</feature>
<reference evidence="4" key="1">
    <citation type="submission" date="2025-08" db="UniProtKB">
        <authorList>
            <consortium name="RefSeq"/>
        </authorList>
    </citation>
    <scope>IDENTIFICATION</scope>
    <source>
        <tissue evidence="4">Muscle</tissue>
    </source>
</reference>
<protein>
    <submittedName>
        <fullName evidence="4">Uncharacterized protein LOC117232613</fullName>
    </submittedName>
</protein>
<proteinExistence type="predicted"/>
<name>A0A6J3K4E9_9HYME</name>
<dbReference type="Pfam" id="PF02197">
    <property type="entry name" value="RIIa"/>
    <property type="match status" value="1"/>
</dbReference>
<dbReference type="KEGG" id="bvk:117232613"/>
<feature type="compositionally biased region" description="Basic and acidic residues" evidence="1">
    <location>
        <begin position="1140"/>
        <end position="1150"/>
    </location>
</feature>
<dbReference type="InterPro" id="IPR003117">
    <property type="entry name" value="cAMP_dep_PK_reg_su_I/II_a/b"/>
</dbReference>
<feature type="compositionally biased region" description="Acidic residues" evidence="1">
    <location>
        <begin position="555"/>
        <end position="567"/>
    </location>
</feature>
<dbReference type="SUPFAM" id="SSF47391">
    <property type="entry name" value="Dimerization-anchoring domain of cAMP-dependent PK regulatory subunit"/>
    <property type="match status" value="1"/>
</dbReference>
<feature type="compositionally biased region" description="Polar residues" evidence="1">
    <location>
        <begin position="1404"/>
        <end position="1418"/>
    </location>
</feature>
<feature type="compositionally biased region" description="Polar residues" evidence="1">
    <location>
        <begin position="692"/>
        <end position="701"/>
    </location>
</feature>
<dbReference type="InterPro" id="IPR047579">
    <property type="entry name" value="DD_CABYR_SP17"/>
</dbReference>
<feature type="region of interest" description="Disordered" evidence="1">
    <location>
        <begin position="277"/>
        <end position="318"/>
    </location>
</feature>
<feature type="region of interest" description="Disordered" evidence="1">
    <location>
        <begin position="1384"/>
        <end position="1419"/>
    </location>
</feature>
<dbReference type="CDD" id="cd12100">
    <property type="entry name" value="DD_CABYR_SP17"/>
    <property type="match status" value="1"/>
</dbReference>
<evidence type="ECO:0000313" key="4">
    <source>
        <dbReference type="RefSeq" id="XP_033347983.1"/>
    </source>
</evidence>
<feature type="compositionally biased region" description="Basic and acidic residues" evidence="1">
    <location>
        <begin position="1318"/>
        <end position="1328"/>
    </location>
</feature>
<feature type="region of interest" description="Disordered" evidence="1">
    <location>
        <begin position="640"/>
        <end position="714"/>
    </location>
</feature>
<feature type="compositionally biased region" description="Polar residues" evidence="1">
    <location>
        <begin position="985"/>
        <end position="1001"/>
    </location>
</feature>
<feature type="compositionally biased region" description="Basic and acidic residues" evidence="1">
    <location>
        <begin position="876"/>
        <end position="887"/>
    </location>
</feature>
<evidence type="ECO:0000313" key="3">
    <source>
        <dbReference type="Proteomes" id="UP000504631"/>
    </source>
</evidence>
<dbReference type="SMART" id="SM00394">
    <property type="entry name" value="RIIa"/>
    <property type="match status" value="1"/>
</dbReference>
<feature type="region of interest" description="Disordered" evidence="1">
    <location>
        <begin position="866"/>
        <end position="1015"/>
    </location>
</feature>
<feature type="compositionally biased region" description="Basic and acidic residues" evidence="1">
    <location>
        <begin position="702"/>
        <end position="714"/>
    </location>
</feature>
<feature type="compositionally biased region" description="Polar residues" evidence="1">
    <location>
        <begin position="1385"/>
        <end position="1395"/>
    </location>
</feature>
<evidence type="ECO:0000256" key="1">
    <source>
        <dbReference type="SAM" id="MobiDB-lite"/>
    </source>
</evidence>
<feature type="region of interest" description="Disordered" evidence="1">
    <location>
        <begin position="411"/>
        <end position="448"/>
    </location>
</feature>
<feature type="compositionally biased region" description="Basic and acidic residues" evidence="1">
    <location>
        <begin position="899"/>
        <end position="935"/>
    </location>
</feature>
<feature type="compositionally biased region" description="Polar residues" evidence="1">
    <location>
        <begin position="1187"/>
        <end position="1196"/>
    </location>
</feature>
<dbReference type="RefSeq" id="XP_033347983.1">
    <property type="nucleotide sequence ID" value="XM_033492092.1"/>
</dbReference>
<dbReference type="Gene3D" id="1.20.890.10">
    <property type="entry name" value="cAMP-dependent protein kinase regulatory subunit, dimerization-anchoring domain"/>
    <property type="match status" value="1"/>
</dbReference>
<accession>A0A6J3K4E9</accession>